<evidence type="ECO:0000313" key="2">
    <source>
        <dbReference type="Proteomes" id="UP000507470"/>
    </source>
</evidence>
<sequence length="200" mass="22665">MPLSTNKGSMVQRKTKPGVGKVETIFYGKVIKEKLIPGPANDVNNNDATWEYTFKIIFKMKKIGPKSKDCKYKLDGTNNQVSICLAEKALSNIEMHDSIGCEERWAKDCLEHSIIDKKKREISTWNYLAKSHSHAETLTPKKAEATNHEIHANVPSNVTFTRNNKGKVHTTIHNVNNDPSLNSVKWLGFPLKQEVVLHWV</sequence>
<dbReference type="AlphaFoldDB" id="A0A6J8BHY8"/>
<name>A0A6J8BHY8_MYTCO</name>
<reference evidence="1 2" key="1">
    <citation type="submission" date="2020-06" db="EMBL/GenBank/DDBJ databases">
        <authorList>
            <person name="Li R."/>
            <person name="Bekaert M."/>
        </authorList>
    </citation>
    <scope>NUCLEOTIDE SEQUENCE [LARGE SCALE GENOMIC DNA]</scope>
    <source>
        <strain evidence="2">wild</strain>
    </source>
</reference>
<evidence type="ECO:0000313" key="1">
    <source>
        <dbReference type="EMBL" id="CAC5383588.1"/>
    </source>
</evidence>
<organism evidence="1 2">
    <name type="scientific">Mytilus coruscus</name>
    <name type="common">Sea mussel</name>
    <dbReference type="NCBI Taxonomy" id="42192"/>
    <lineage>
        <taxon>Eukaryota</taxon>
        <taxon>Metazoa</taxon>
        <taxon>Spiralia</taxon>
        <taxon>Lophotrochozoa</taxon>
        <taxon>Mollusca</taxon>
        <taxon>Bivalvia</taxon>
        <taxon>Autobranchia</taxon>
        <taxon>Pteriomorphia</taxon>
        <taxon>Mytilida</taxon>
        <taxon>Mytiloidea</taxon>
        <taxon>Mytilidae</taxon>
        <taxon>Mytilinae</taxon>
        <taxon>Mytilus</taxon>
    </lineage>
</organism>
<dbReference type="EMBL" id="CACVKT020003420">
    <property type="protein sequence ID" value="CAC5383588.1"/>
    <property type="molecule type" value="Genomic_DNA"/>
</dbReference>
<proteinExistence type="predicted"/>
<accession>A0A6J8BHY8</accession>
<gene>
    <name evidence="1" type="ORF">MCOR_19321</name>
</gene>
<dbReference type="Proteomes" id="UP000507470">
    <property type="component" value="Unassembled WGS sequence"/>
</dbReference>
<protein>
    <submittedName>
        <fullName evidence="1">Uncharacterized protein</fullName>
    </submittedName>
</protein>
<keyword evidence="2" id="KW-1185">Reference proteome</keyword>